<keyword evidence="2 3" id="KW-0040">ANK repeat</keyword>
<dbReference type="Gene3D" id="1.25.40.20">
    <property type="entry name" value="Ankyrin repeat-containing domain"/>
    <property type="match status" value="2"/>
</dbReference>
<evidence type="ECO:0000256" key="4">
    <source>
        <dbReference type="SAM" id="MobiDB-lite"/>
    </source>
</evidence>
<evidence type="ECO:0000313" key="5">
    <source>
        <dbReference type="EMBL" id="KAE8356798.1"/>
    </source>
</evidence>
<dbReference type="Proteomes" id="UP000327118">
    <property type="component" value="Unassembled WGS sequence"/>
</dbReference>
<evidence type="ECO:0000313" key="6">
    <source>
        <dbReference type="Proteomes" id="UP000327118"/>
    </source>
</evidence>
<dbReference type="OrthoDB" id="341259at2759"/>
<dbReference type="PROSITE" id="PS50297">
    <property type="entry name" value="ANK_REP_REGION"/>
    <property type="match status" value="1"/>
</dbReference>
<dbReference type="PANTHER" id="PTHR24198">
    <property type="entry name" value="ANKYRIN REPEAT AND PROTEIN KINASE DOMAIN-CONTAINING PROTEIN"/>
    <property type="match status" value="1"/>
</dbReference>
<accession>A0A5N6ZHF5</accession>
<sequence length="525" mass="58631">MLFSISTWKTIPYSPQYDTMPRRNEIGYCIHCRRYHPQYYGAALNNHVRAHRGRQERTPSAQRSPSVREGSAAPSSRQKSPITRYVLRSETLTVENVAQALVEKLTKRGEGLEKKDVRMVKLVIRKLNDHRPPPDDERLGTNSLLATAIARLRGIVDPLLSAGEMPNSGTLQEPIWPEHRPSLVPIHTSFASTSIGRALLRDDVRTVKMLIGLGLNPNSMLLCGYRILGVAILAAREKVLKYLLEDVGNHINIDEKINAYGEQEETVMLLAFKIGKMDLFAQLLTMSGGRIPGRTMFSICTFEPLAVLEAVLRLGGNLARDIRVEHPATGNTPLHAAVLNPEPAVLDAVLQRGVQVTDTQGNPYRRFLHHRNHSGQTALMYAIQHRRQGSTTTLLSDMDTDLEVRAYGGQTVLWYAARALDEGMVRTLVEGGCGTGNPPGPDPVTKGTPLNALLYAFYEDVWPAYTRDPSPEGREVFNRQKDIIYHIGWYLILHGTRSNVGDDQFRIPEADRPPEFPAWGDIFLG</sequence>
<dbReference type="InterPro" id="IPR002110">
    <property type="entry name" value="Ankyrin_rpt"/>
</dbReference>
<evidence type="ECO:0000256" key="1">
    <source>
        <dbReference type="ARBA" id="ARBA00022737"/>
    </source>
</evidence>
<dbReference type="PROSITE" id="PS50088">
    <property type="entry name" value="ANK_REPEAT"/>
    <property type="match status" value="1"/>
</dbReference>
<keyword evidence="6" id="KW-1185">Reference proteome</keyword>
<dbReference type="AlphaFoldDB" id="A0A5N6ZHF5"/>
<dbReference type="EMBL" id="ML739035">
    <property type="protein sequence ID" value="KAE8356798.1"/>
    <property type="molecule type" value="Genomic_DNA"/>
</dbReference>
<reference evidence="6" key="1">
    <citation type="submission" date="2019-04" db="EMBL/GenBank/DDBJ databases">
        <title>Friends and foes A comparative genomics studyof 23 Aspergillus species from section Flavi.</title>
        <authorList>
            <consortium name="DOE Joint Genome Institute"/>
            <person name="Kjaerbolling I."/>
            <person name="Vesth T."/>
            <person name="Frisvad J.C."/>
            <person name="Nybo J.L."/>
            <person name="Theobald S."/>
            <person name="Kildgaard S."/>
            <person name="Isbrandt T."/>
            <person name="Kuo A."/>
            <person name="Sato A."/>
            <person name="Lyhne E.K."/>
            <person name="Kogle M.E."/>
            <person name="Wiebenga A."/>
            <person name="Kun R.S."/>
            <person name="Lubbers R.J."/>
            <person name="Makela M.R."/>
            <person name="Barry K."/>
            <person name="Chovatia M."/>
            <person name="Clum A."/>
            <person name="Daum C."/>
            <person name="Haridas S."/>
            <person name="He G."/>
            <person name="LaButti K."/>
            <person name="Lipzen A."/>
            <person name="Mondo S."/>
            <person name="Riley R."/>
            <person name="Salamov A."/>
            <person name="Simmons B.A."/>
            <person name="Magnuson J.K."/>
            <person name="Henrissat B."/>
            <person name="Mortensen U.H."/>
            <person name="Larsen T.O."/>
            <person name="Devries R.P."/>
            <person name="Grigoriev I.V."/>
            <person name="Machida M."/>
            <person name="Baker S.E."/>
            <person name="Andersen M.R."/>
        </authorList>
    </citation>
    <scope>NUCLEOTIDE SEQUENCE [LARGE SCALE GENOMIC DNA]</scope>
    <source>
        <strain evidence="6">CBS 553.77</strain>
    </source>
</reference>
<gene>
    <name evidence="5" type="ORF">BDV28DRAFT_126559</name>
</gene>
<keyword evidence="1" id="KW-0677">Repeat</keyword>
<dbReference type="SMART" id="SM00248">
    <property type="entry name" value="ANK"/>
    <property type="match status" value="5"/>
</dbReference>
<name>A0A5N6ZHF5_9EURO</name>
<proteinExistence type="predicted"/>
<dbReference type="SUPFAM" id="SSF48403">
    <property type="entry name" value="Ankyrin repeat"/>
    <property type="match status" value="1"/>
</dbReference>
<evidence type="ECO:0000256" key="2">
    <source>
        <dbReference type="ARBA" id="ARBA00023043"/>
    </source>
</evidence>
<feature type="region of interest" description="Disordered" evidence="4">
    <location>
        <begin position="50"/>
        <end position="83"/>
    </location>
</feature>
<organism evidence="5 6">
    <name type="scientific">Aspergillus coremiiformis</name>
    <dbReference type="NCBI Taxonomy" id="138285"/>
    <lineage>
        <taxon>Eukaryota</taxon>
        <taxon>Fungi</taxon>
        <taxon>Dikarya</taxon>
        <taxon>Ascomycota</taxon>
        <taxon>Pezizomycotina</taxon>
        <taxon>Eurotiomycetes</taxon>
        <taxon>Eurotiomycetidae</taxon>
        <taxon>Eurotiales</taxon>
        <taxon>Aspergillaceae</taxon>
        <taxon>Aspergillus</taxon>
        <taxon>Aspergillus subgen. Circumdati</taxon>
    </lineage>
</organism>
<dbReference type="PANTHER" id="PTHR24198:SF165">
    <property type="entry name" value="ANKYRIN REPEAT-CONTAINING PROTEIN-RELATED"/>
    <property type="match status" value="1"/>
</dbReference>
<evidence type="ECO:0000256" key="3">
    <source>
        <dbReference type="PROSITE-ProRule" id="PRU00023"/>
    </source>
</evidence>
<dbReference type="InterPro" id="IPR036770">
    <property type="entry name" value="Ankyrin_rpt-contain_sf"/>
</dbReference>
<protein>
    <submittedName>
        <fullName evidence="5">Ankyrin repeat-containing domain protein</fullName>
    </submittedName>
</protein>
<feature type="repeat" description="ANK" evidence="3">
    <location>
        <begin position="329"/>
        <end position="361"/>
    </location>
</feature>